<dbReference type="EMBL" id="MBEV02000001">
    <property type="protein sequence ID" value="MUP03403.1"/>
    <property type="molecule type" value="Genomic_DNA"/>
</dbReference>
<dbReference type="PANTHER" id="PTHR30579">
    <property type="entry name" value="TRANSCRIPTIONAL REGULATOR"/>
    <property type="match status" value="1"/>
</dbReference>
<protein>
    <submittedName>
        <fullName evidence="6">LysR family transcriptional regulator</fullName>
    </submittedName>
</protein>
<evidence type="ECO:0000256" key="4">
    <source>
        <dbReference type="ARBA" id="ARBA00023163"/>
    </source>
</evidence>
<dbReference type="GO" id="GO:0003677">
    <property type="term" value="F:DNA binding"/>
    <property type="evidence" value="ECO:0007669"/>
    <property type="project" value="UniProtKB-KW"/>
</dbReference>
<keyword evidence="2" id="KW-0805">Transcription regulation</keyword>
<dbReference type="Pfam" id="PF00126">
    <property type="entry name" value="HTH_1"/>
    <property type="match status" value="1"/>
</dbReference>
<comment type="similarity">
    <text evidence="1">Belongs to the LysR transcriptional regulatory family.</text>
</comment>
<dbReference type="SUPFAM" id="SSF53850">
    <property type="entry name" value="Periplasmic binding protein-like II"/>
    <property type="match status" value="1"/>
</dbReference>
<evidence type="ECO:0000256" key="3">
    <source>
        <dbReference type="ARBA" id="ARBA00023125"/>
    </source>
</evidence>
<evidence type="ECO:0000313" key="6">
    <source>
        <dbReference type="EMBL" id="MUP03403.1"/>
    </source>
</evidence>
<feature type="domain" description="HTH lysR-type" evidence="5">
    <location>
        <begin position="27"/>
        <end position="85"/>
    </location>
</feature>
<dbReference type="PANTHER" id="PTHR30579:SF7">
    <property type="entry name" value="HTH-TYPE TRANSCRIPTIONAL REGULATOR LRHA-RELATED"/>
    <property type="match status" value="1"/>
</dbReference>
<dbReference type="InterPro" id="IPR000847">
    <property type="entry name" value="LysR_HTH_N"/>
</dbReference>
<dbReference type="Proteomes" id="UP000175993">
    <property type="component" value="Unassembled WGS sequence"/>
</dbReference>
<proteinExistence type="inferred from homology"/>
<accession>A0ABD6G4H3</accession>
<evidence type="ECO:0000256" key="2">
    <source>
        <dbReference type="ARBA" id="ARBA00023015"/>
    </source>
</evidence>
<dbReference type="InterPro" id="IPR036388">
    <property type="entry name" value="WH-like_DNA-bd_sf"/>
</dbReference>
<organism evidence="6 7">
    <name type="scientific">Agrobacterium vitis</name>
    <name type="common">Rhizobium vitis</name>
    <dbReference type="NCBI Taxonomy" id="373"/>
    <lineage>
        <taxon>Bacteria</taxon>
        <taxon>Pseudomonadati</taxon>
        <taxon>Pseudomonadota</taxon>
        <taxon>Alphaproteobacteria</taxon>
        <taxon>Hyphomicrobiales</taxon>
        <taxon>Rhizobiaceae</taxon>
        <taxon>Rhizobium/Agrobacterium group</taxon>
        <taxon>Agrobacterium</taxon>
    </lineage>
</organism>
<dbReference type="InterPro" id="IPR050176">
    <property type="entry name" value="LTTR"/>
</dbReference>
<dbReference type="Gene3D" id="3.40.190.10">
    <property type="entry name" value="Periplasmic binding protein-like II"/>
    <property type="match status" value="2"/>
</dbReference>
<reference evidence="6 7" key="1">
    <citation type="submission" date="2019-11" db="EMBL/GenBank/DDBJ databases">
        <title>Whole-genome sequencing of Allorhizobium vitis.</title>
        <authorList>
            <person name="Gan H.M."/>
            <person name="Savka M.A."/>
        </authorList>
    </citation>
    <scope>NUCLEOTIDE SEQUENCE [LARGE SCALE GENOMIC DNA]</scope>
    <source>
        <strain evidence="6 7">AB4</strain>
    </source>
</reference>
<dbReference type="InterPro" id="IPR005119">
    <property type="entry name" value="LysR_subst-bd"/>
</dbReference>
<gene>
    <name evidence="6" type="ORF">BBI04_000990</name>
</gene>
<keyword evidence="4" id="KW-0804">Transcription</keyword>
<name>A0ABD6G4H3_AGRVI</name>
<dbReference type="AlphaFoldDB" id="A0ABD6G4H3"/>
<dbReference type="PROSITE" id="PS50931">
    <property type="entry name" value="HTH_LYSR"/>
    <property type="match status" value="1"/>
</dbReference>
<dbReference type="Gene3D" id="1.10.10.10">
    <property type="entry name" value="Winged helix-like DNA-binding domain superfamily/Winged helix DNA-binding domain"/>
    <property type="match status" value="1"/>
</dbReference>
<evidence type="ECO:0000259" key="5">
    <source>
        <dbReference type="PROSITE" id="PS50931"/>
    </source>
</evidence>
<sequence length="338" mass="38056">MCCIGFKMNYRGRKCARGIMKQSLRLLTLDQIRAFVSVCEHGSFTNAAKDQSRTQTAVTRQIRAAEDILGEKLFHRCRGHFEGPTEAGEKLLPFAIKILAVLEDAWMCLERPGLKGTIRVGVMDDIDMNWLLELIGRFKALHPDCNVTVISDFSTRLEKRLEQRELDVAIVKTLIRTQQGEVSNAHKTLSRELLLWAAGPGFRLRQREPLPLVPFREGCVYRHHVIQRLESAGVPFRIAYEGQSYSHLRAAVAAGLGVTALAESQVAMGGLQSLIEVAGKRLDPLSDVEIAMKALHTRKNQALSGFMREVMRSTKQDRQAFFTPDNQDMTRLQELELA</sequence>
<dbReference type="InterPro" id="IPR036390">
    <property type="entry name" value="WH_DNA-bd_sf"/>
</dbReference>
<evidence type="ECO:0000256" key="1">
    <source>
        <dbReference type="ARBA" id="ARBA00009437"/>
    </source>
</evidence>
<dbReference type="Pfam" id="PF03466">
    <property type="entry name" value="LysR_substrate"/>
    <property type="match status" value="1"/>
</dbReference>
<comment type="caution">
    <text evidence="6">The sequence shown here is derived from an EMBL/GenBank/DDBJ whole genome shotgun (WGS) entry which is preliminary data.</text>
</comment>
<keyword evidence="3" id="KW-0238">DNA-binding</keyword>
<evidence type="ECO:0000313" key="7">
    <source>
        <dbReference type="Proteomes" id="UP000175993"/>
    </source>
</evidence>
<dbReference type="SUPFAM" id="SSF46785">
    <property type="entry name" value="Winged helix' DNA-binding domain"/>
    <property type="match status" value="1"/>
</dbReference>